<keyword evidence="5" id="KW-0808">Transferase</keyword>
<dbReference type="EMBL" id="CP099582">
    <property type="protein sequence ID" value="USS40144.1"/>
    <property type="molecule type" value="Genomic_DNA"/>
</dbReference>
<dbReference type="InterPro" id="IPR036662">
    <property type="entry name" value="PTS_EIIA_man-typ_sf"/>
</dbReference>
<dbReference type="PROSITE" id="PS51096">
    <property type="entry name" value="PTS_EIIA_TYPE_4"/>
    <property type="match status" value="1"/>
</dbReference>
<dbReference type="InterPro" id="IPR051471">
    <property type="entry name" value="Bacterial_PTS_sugar_comp"/>
</dbReference>
<evidence type="ECO:0000256" key="3">
    <source>
        <dbReference type="ARBA" id="ARBA00022490"/>
    </source>
</evidence>
<dbReference type="AlphaFoldDB" id="A0A9E7MWM8"/>
<dbReference type="Gene3D" id="3.40.50.510">
    <property type="entry name" value="Phosphotransferase system, mannose-type IIA component"/>
    <property type="match status" value="1"/>
</dbReference>
<keyword evidence="7" id="KW-0418">Kinase</keyword>
<comment type="subcellular location">
    <subcellularLocation>
        <location evidence="1">Cytoplasm</location>
    </subcellularLocation>
</comment>
<keyword evidence="10" id="KW-1185">Reference proteome</keyword>
<sequence length="133" mass="14488">MNKRIIIMGHGPFPSALKESAKMLLGKVAENIVAIELYPQDTAEKIKQKLEDTLQATEEALIFADILGGTPSRVIAEVVLASNKKYEVVSGVNLPMVLQALIDLNEKDVKTLAREIAVQGKGSIVVLSERFSE</sequence>
<protein>
    <submittedName>
        <fullName evidence="9">PTS sugar transporter subunit IIA</fullName>
    </submittedName>
</protein>
<reference evidence="9" key="1">
    <citation type="journal article" date="1998" name="Int. J. Syst. Bacteriol. 48 Pt">
        <title>Thermococcus guaymasensis sp. nov. and Thermococcus aggregans sp. nov., two novel thermophilic archaea isolated from the Guaymas Basin hydrothermal vent site.</title>
        <authorList>
            <person name="Canganella F."/>
            <person name="Jones W.J."/>
            <person name="Gambacorta A."/>
            <person name="Antranikian G."/>
        </authorList>
    </citation>
    <scope>NUCLEOTIDE SEQUENCE</scope>
    <source>
        <strain evidence="9">TY</strain>
    </source>
</reference>
<dbReference type="GO" id="GO:0005737">
    <property type="term" value="C:cytoplasm"/>
    <property type="evidence" value="ECO:0007669"/>
    <property type="project" value="UniProtKB-SubCell"/>
</dbReference>
<dbReference type="KEGG" id="tagg:NF865_07335"/>
<evidence type="ECO:0000256" key="2">
    <source>
        <dbReference type="ARBA" id="ARBA00022448"/>
    </source>
</evidence>
<organism evidence="9 10">
    <name type="scientific">Thermococcus aggregans</name>
    <dbReference type="NCBI Taxonomy" id="110163"/>
    <lineage>
        <taxon>Archaea</taxon>
        <taxon>Methanobacteriati</taxon>
        <taxon>Methanobacteriota</taxon>
        <taxon>Thermococci</taxon>
        <taxon>Thermococcales</taxon>
        <taxon>Thermococcaceae</taxon>
        <taxon>Thermococcus</taxon>
    </lineage>
</organism>
<evidence type="ECO:0000256" key="5">
    <source>
        <dbReference type="ARBA" id="ARBA00022679"/>
    </source>
</evidence>
<dbReference type="Pfam" id="PF03610">
    <property type="entry name" value="EIIA-man"/>
    <property type="match status" value="1"/>
</dbReference>
<keyword evidence="2" id="KW-0813">Transport</keyword>
<reference evidence="9" key="2">
    <citation type="submission" date="2022-06" db="EMBL/GenBank/DDBJ databases">
        <authorList>
            <person name="Park Y.-J."/>
        </authorList>
    </citation>
    <scope>NUCLEOTIDE SEQUENCE</scope>
    <source>
        <strain evidence="9">TY</strain>
    </source>
</reference>
<dbReference type="CDD" id="cd00006">
    <property type="entry name" value="PTS_IIA_man"/>
    <property type="match status" value="1"/>
</dbReference>
<dbReference type="RefSeq" id="WP_253304101.1">
    <property type="nucleotide sequence ID" value="NZ_CP099582.1"/>
</dbReference>
<dbReference type="GO" id="GO:0009401">
    <property type="term" value="P:phosphoenolpyruvate-dependent sugar phosphotransferase system"/>
    <property type="evidence" value="ECO:0007669"/>
    <property type="project" value="UniProtKB-KW"/>
</dbReference>
<dbReference type="GO" id="GO:0016301">
    <property type="term" value="F:kinase activity"/>
    <property type="evidence" value="ECO:0007669"/>
    <property type="project" value="UniProtKB-KW"/>
</dbReference>
<dbReference type="Proteomes" id="UP001055732">
    <property type="component" value="Chromosome"/>
</dbReference>
<evidence type="ECO:0000259" key="8">
    <source>
        <dbReference type="PROSITE" id="PS51096"/>
    </source>
</evidence>
<evidence type="ECO:0000256" key="6">
    <source>
        <dbReference type="ARBA" id="ARBA00022683"/>
    </source>
</evidence>
<keyword evidence="3" id="KW-0963">Cytoplasm</keyword>
<keyword evidence="4 9" id="KW-0762">Sugar transport</keyword>
<evidence type="ECO:0000256" key="1">
    <source>
        <dbReference type="ARBA" id="ARBA00004496"/>
    </source>
</evidence>
<evidence type="ECO:0000313" key="10">
    <source>
        <dbReference type="Proteomes" id="UP001055732"/>
    </source>
</evidence>
<proteinExistence type="predicted"/>
<dbReference type="PANTHER" id="PTHR33799:SF1">
    <property type="entry name" value="PTS SYSTEM MANNOSE-SPECIFIC EIIAB COMPONENT-RELATED"/>
    <property type="match status" value="1"/>
</dbReference>
<evidence type="ECO:0000256" key="7">
    <source>
        <dbReference type="ARBA" id="ARBA00022777"/>
    </source>
</evidence>
<evidence type="ECO:0000313" key="9">
    <source>
        <dbReference type="EMBL" id="USS40144.1"/>
    </source>
</evidence>
<gene>
    <name evidence="9" type="ORF">NF865_07335</name>
</gene>
<dbReference type="PANTHER" id="PTHR33799">
    <property type="entry name" value="PTS PERMEASE-RELATED-RELATED"/>
    <property type="match status" value="1"/>
</dbReference>
<keyword evidence="6" id="KW-0598">Phosphotransferase system</keyword>
<dbReference type="InterPro" id="IPR004701">
    <property type="entry name" value="PTS_EIIA_man-typ"/>
</dbReference>
<dbReference type="InterPro" id="IPR033887">
    <property type="entry name" value="PTS_IIA_man"/>
</dbReference>
<evidence type="ECO:0000256" key="4">
    <source>
        <dbReference type="ARBA" id="ARBA00022597"/>
    </source>
</evidence>
<accession>A0A9E7MWM8</accession>
<feature type="domain" description="PTS EIIA type-4" evidence="8">
    <location>
        <begin position="2"/>
        <end position="124"/>
    </location>
</feature>
<dbReference type="SUPFAM" id="SSF53062">
    <property type="entry name" value="PTS system fructose IIA component-like"/>
    <property type="match status" value="1"/>
</dbReference>
<dbReference type="GO" id="GO:0016020">
    <property type="term" value="C:membrane"/>
    <property type="evidence" value="ECO:0007669"/>
    <property type="project" value="InterPro"/>
</dbReference>
<name>A0A9E7MWM8_THEAG</name>